<comment type="caution">
    <text evidence="5">The sequence shown here is derived from an EMBL/GenBank/DDBJ whole genome shotgun (WGS) entry which is preliminary data.</text>
</comment>
<name>A0ABT2S0Q2_9FIRM</name>
<dbReference type="PROSITE" id="PS50949">
    <property type="entry name" value="HTH_GNTR"/>
    <property type="match status" value="1"/>
</dbReference>
<evidence type="ECO:0000256" key="3">
    <source>
        <dbReference type="ARBA" id="ARBA00023163"/>
    </source>
</evidence>
<dbReference type="InterPro" id="IPR028082">
    <property type="entry name" value="Peripla_BP_I"/>
</dbReference>
<dbReference type="RefSeq" id="WP_158365085.1">
    <property type="nucleotide sequence ID" value="NZ_JAOQKC010000026.1"/>
</dbReference>
<keyword evidence="1" id="KW-0805">Transcription regulation</keyword>
<gene>
    <name evidence="5" type="ORF">OCV63_14830</name>
</gene>
<reference evidence="5 6" key="1">
    <citation type="journal article" date="2021" name="ISME Commun">
        <title>Automated analysis of genomic sequences facilitates high-throughput and comprehensive description of bacteria.</title>
        <authorList>
            <person name="Hitch T.C.A."/>
        </authorList>
    </citation>
    <scope>NUCLEOTIDE SEQUENCE [LARGE SCALE GENOMIC DNA]</scope>
    <source>
        <strain evidence="5 6">Sanger_04</strain>
    </source>
</reference>
<evidence type="ECO:0000313" key="5">
    <source>
        <dbReference type="EMBL" id="MCU6698156.1"/>
    </source>
</evidence>
<dbReference type="InterPro" id="IPR036390">
    <property type="entry name" value="WH_DNA-bd_sf"/>
</dbReference>
<dbReference type="InterPro" id="IPR000524">
    <property type="entry name" value="Tscrpt_reg_HTH_GntR"/>
</dbReference>
<keyword evidence="3" id="KW-0804">Transcription</keyword>
<dbReference type="SUPFAM" id="SSF53822">
    <property type="entry name" value="Periplasmic binding protein-like I"/>
    <property type="match status" value="1"/>
</dbReference>
<keyword evidence="2" id="KW-0238">DNA-binding</keyword>
<dbReference type="Proteomes" id="UP001652461">
    <property type="component" value="Unassembled WGS sequence"/>
</dbReference>
<dbReference type="PANTHER" id="PTHR30146">
    <property type="entry name" value="LACI-RELATED TRANSCRIPTIONAL REPRESSOR"/>
    <property type="match status" value="1"/>
</dbReference>
<dbReference type="Gene3D" id="3.40.50.2300">
    <property type="match status" value="2"/>
</dbReference>
<accession>A0ABT2S0Q2</accession>
<keyword evidence="6" id="KW-1185">Reference proteome</keyword>
<dbReference type="PRINTS" id="PR00035">
    <property type="entry name" value="HTHGNTR"/>
</dbReference>
<dbReference type="Gene3D" id="1.10.10.10">
    <property type="entry name" value="Winged helix-like DNA-binding domain superfamily/Winged helix DNA-binding domain"/>
    <property type="match status" value="1"/>
</dbReference>
<sequence length="374" mass="43437">MSKKGNAHSQDLLKYQKLYNWCRTLITSGVIKNKDKFPSENILQKKFGYSRQTVRTALNQLEEDGLIVRVKGSGTYVSYENKNEDKGKPRVGLILSYFSDYLFPRVYDGIESVMTEKGYEIDVAVTKNRLNDEAMYLEGLLSSNLSGLIIEGTRSSFPNPNIRLYNEIRKRNIPTLFIHNHYPNQKFDSVEMSDARAGYEAAKILIQNGHRRIGGIFKYDDMQGMERYKGFIECLSDYGVKFDDDWIRWYSTKDMEEKLSKKGLMRMYRRTKDCTAMILYNDEVAEHYMEFLEDRGLKVPEDISLISFDDAELAQNVDVKILSVVHPKYNLGRVTARNLLRMMGDPDWQNKNYSHRFPVTFNDGNSVKDIRSQA</sequence>
<evidence type="ECO:0000256" key="1">
    <source>
        <dbReference type="ARBA" id="ARBA00023015"/>
    </source>
</evidence>
<protein>
    <submittedName>
        <fullName evidence="5">GntR family transcriptional regulator</fullName>
    </submittedName>
</protein>
<dbReference type="SUPFAM" id="SSF46785">
    <property type="entry name" value="Winged helix' DNA-binding domain"/>
    <property type="match status" value="1"/>
</dbReference>
<dbReference type="CDD" id="cd07377">
    <property type="entry name" value="WHTH_GntR"/>
    <property type="match status" value="1"/>
</dbReference>
<feature type="domain" description="HTH gntR-type" evidence="4">
    <location>
        <begin position="12"/>
        <end position="80"/>
    </location>
</feature>
<dbReference type="InterPro" id="IPR046335">
    <property type="entry name" value="LacI/GalR-like_sensor"/>
</dbReference>
<evidence type="ECO:0000256" key="2">
    <source>
        <dbReference type="ARBA" id="ARBA00023125"/>
    </source>
</evidence>
<organism evidence="5 6">
    <name type="scientific">Laedolimicola ammoniilytica</name>
    <dbReference type="NCBI Taxonomy" id="2981771"/>
    <lineage>
        <taxon>Bacteria</taxon>
        <taxon>Bacillati</taxon>
        <taxon>Bacillota</taxon>
        <taxon>Clostridia</taxon>
        <taxon>Lachnospirales</taxon>
        <taxon>Lachnospiraceae</taxon>
        <taxon>Laedolimicola</taxon>
    </lineage>
</organism>
<evidence type="ECO:0000259" key="4">
    <source>
        <dbReference type="PROSITE" id="PS50949"/>
    </source>
</evidence>
<dbReference type="InterPro" id="IPR033532">
    <property type="entry name" value="AraR_ligand_bind_dom"/>
</dbReference>
<proteinExistence type="predicted"/>
<dbReference type="InterPro" id="IPR036388">
    <property type="entry name" value="WH-like_DNA-bd_sf"/>
</dbReference>
<dbReference type="Pfam" id="PF13377">
    <property type="entry name" value="Peripla_BP_3"/>
    <property type="match status" value="1"/>
</dbReference>
<dbReference type="PANTHER" id="PTHR30146:SF150">
    <property type="entry name" value="ARABINOSE METABOLISM TRANSCRIPTIONAL REPRESSOR"/>
    <property type="match status" value="1"/>
</dbReference>
<dbReference type="Pfam" id="PF00392">
    <property type="entry name" value="GntR"/>
    <property type="match status" value="1"/>
</dbReference>
<dbReference type="SMART" id="SM00345">
    <property type="entry name" value="HTH_GNTR"/>
    <property type="match status" value="1"/>
</dbReference>
<dbReference type="CDD" id="cd01541">
    <property type="entry name" value="PBP1_AraR"/>
    <property type="match status" value="1"/>
</dbReference>
<evidence type="ECO:0000313" key="6">
    <source>
        <dbReference type="Proteomes" id="UP001652461"/>
    </source>
</evidence>
<dbReference type="EMBL" id="JAOQKC010000026">
    <property type="protein sequence ID" value="MCU6698156.1"/>
    <property type="molecule type" value="Genomic_DNA"/>
</dbReference>